<gene>
    <name evidence="1" type="ORF">C8D88_101931</name>
</gene>
<name>A0A316IE78_9PSEU</name>
<protein>
    <recommendedName>
        <fullName evidence="3">SMI1/KNR4 family protein</fullName>
    </recommendedName>
</protein>
<dbReference type="RefSeq" id="WP_109630717.1">
    <property type="nucleotide sequence ID" value="NZ_QGHB01000001.1"/>
</dbReference>
<comment type="caution">
    <text evidence="1">The sequence shown here is derived from an EMBL/GenBank/DDBJ whole genome shotgun (WGS) entry which is preliminary data.</text>
</comment>
<organism evidence="1 2">
    <name type="scientific">Lentzea atacamensis</name>
    <dbReference type="NCBI Taxonomy" id="531938"/>
    <lineage>
        <taxon>Bacteria</taxon>
        <taxon>Bacillati</taxon>
        <taxon>Actinomycetota</taxon>
        <taxon>Actinomycetes</taxon>
        <taxon>Pseudonocardiales</taxon>
        <taxon>Pseudonocardiaceae</taxon>
        <taxon>Lentzea</taxon>
    </lineage>
</organism>
<evidence type="ECO:0000313" key="2">
    <source>
        <dbReference type="Proteomes" id="UP000246005"/>
    </source>
</evidence>
<proteinExistence type="predicted"/>
<dbReference type="AlphaFoldDB" id="A0A316IE78"/>
<accession>A0A316IE78</accession>
<dbReference type="InterPro" id="IPR037883">
    <property type="entry name" value="Knr4/Smi1-like_sf"/>
</dbReference>
<dbReference type="Proteomes" id="UP000246005">
    <property type="component" value="Unassembled WGS sequence"/>
</dbReference>
<dbReference type="EMBL" id="QGHB01000001">
    <property type="protein sequence ID" value="PWK90906.1"/>
    <property type="molecule type" value="Genomic_DNA"/>
</dbReference>
<evidence type="ECO:0000313" key="1">
    <source>
        <dbReference type="EMBL" id="PWK90906.1"/>
    </source>
</evidence>
<evidence type="ECO:0008006" key="3">
    <source>
        <dbReference type="Google" id="ProtNLM"/>
    </source>
</evidence>
<dbReference type="SUPFAM" id="SSF160631">
    <property type="entry name" value="SMI1/KNR4-like"/>
    <property type="match status" value="1"/>
</dbReference>
<sequence>MHEAVHRLAELIGWTGRSYVDTPWDIVHAKLGFELPSDYRDLLAVFPPGTFNAPGVLADVMVQPPYRVDGVPDHLHQFEVEVDETEDWRREHPEDVPEGMVPWARADHPALFWVRRSPDPEQWTVAISNAGIWRCDDEPVVEEFECGAVEFLIGFVTRRIRSQVLAPFGDDAPAGVVPLFRPIGEQEWLRMSEVSSPQVRRISLRDLR</sequence>
<reference evidence="1 2" key="1">
    <citation type="submission" date="2018-05" db="EMBL/GenBank/DDBJ databases">
        <title>Genomic Encyclopedia of Type Strains, Phase IV (KMG-IV): sequencing the most valuable type-strain genomes for metagenomic binning, comparative biology and taxonomic classification.</title>
        <authorList>
            <person name="Goeker M."/>
        </authorList>
    </citation>
    <scope>NUCLEOTIDE SEQUENCE [LARGE SCALE GENOMIC DNA]</scope>
    <source>
        <strain evidence="1 2">DSM 45480</strain>
    </source>
</reference>